<keyword evidence="3" id="KW-1185">Reference proteome</keyword>
<keyword evidence="1" id="KW-0175">Coiled coil</keyword>
<dbReference type="Proteomes" id="UP000007755">
    <property type="component" value="Unassembled WGS sequence"/>
</dbReference>
<accession>F4WGH8</accession>
<organism evidence="3">
    <name type="scientific">Acromyrmex echinatior</name>
    <name type="common">Panamanian leafcutter ant</name>
    <name type="synonym">Acromyrmex octospinosus echinatior</name>
    <dbReference type="NCBI Taxonomy" id="103372"/>
    <lineage>
        <taxon>Eukaryota</taxon>
        <taxon>Metazoa</taxon>
        <taxon>Ecdysozoa</taxon>
        <taxon>Arthropoda</taxon>
        <taxon>Hexapoda</taxon>
        <taxon>Insecta</taxon>
        <taxon>Pterygota</taxon>
        <taxon>Neoptera</taxon>
        <taxon>Endopterygota</taxon>
        <taxon>Hymenoptera</taxon>
        <taxon>Apocrita</taxon>
        <taxon>Aculeata</taxon>
        <taxon>Formicoidea</taxon>
        <taxon>Formicidae</taxon>
        <taxon>Myrmicinae</taxon>
        <taxon>Acromyrmex</taxon>
    </lineage>
</organism>
<dbReference type="InParanoid" id="F4WGH8"/>
<proteinExistence type="predicted"/>
<sequence length="182" mass="20758">MSQSTYFKCKRFIPCSHKYTFCEGVENALPLSTVAATDVAVTKVIDKIASLESGLDFLDRLEFKLDALVAKINGYEEILNRLRNIENTVKCSAETSSRNVEIASLSERQVALEQRCARLEEILVSDQRDSAIGDIASTDMMSMHFECLMIEQRDNEHHIWSSKDFVGERIETVLLVHRRLRL</sequence>
<evidence type="ECO:0000256" key="1">
    <source>
        <dbReference type="SAM" id="Coils"/>
    </source>
</evidence>
<evidence type="ECO:0000313" key="2">
    <source>
        <dbReference type="EMBL" id="EGI66692.1"/>
    </source>
</evidence>
<gene>
    <name evidence="2" type="ORF">G5I_04757</name>
</gene>
<name>F4WGH8_ACREC</name>
<protein>
    <submittedName>
        <fullName evidence="2">Uncharacterized protein</fullName>
    </submittedName>
</protein>
<dbReference type="AlphaFoldDB" id="F4WGH8"/>
<dbReference type="EMBL" id="GL888134">
    <property type="protein sequence ID" value="EGI66692.1"/>
    <property type="molecule type" value="Genomic_DNA"/>
</dbReference>
<reference evidence="2" key="1">
    <citation type="submission" date="2011-02" db="EMBL/GenBank/DDBJ databases">
        <title>The genome of the leaf-cutting ant Acromyrmex echinatior suggests key adaptations to social evolution and fungus farming.</title>
        <authorList>
            <person name="Nygaard S."/>
            <person name="Zhang G."/>
        </authorList>
    </citation>
    <scope>NUCLEOTIDE SEQUENCE</scope>
</reference>
<evidence type="ECO:0000313" key="3">
    <source>
        <dbReference type="Proteomes" id="UP000007755"/>
    </source>
</evidence>
<feature type="coiled-coil region" evidence="1">
    <location>
        <begin position="58"/>
        <end position="122"/>
    </location>
</feature>